<evidence type="ECO:0000256" key="4">
    <source>
        <dbReference type="ARBA" id="ARBA00022746"/>
    </source>
</evidence>
<dbReference type="InterPro" id="IPR036188">
    <property type="entry name" value="FAD/NAD-bd_sf"/>
</dbReference>
<dbReference type="PANTHER" id="PTHR39757:SF5">
    <property type="entry name" value="OS02G0190600 PROTEIN"/>
    <property type="match status" value="1"/>
</dbReference>
<evidence type="ECO:0000313" key="8">
    <source>
        <dbReference type="Proteomes" id="UP001165080"/>
    </source>
</evidence>
<evidence type="ECO:0000256" key="3">
    <source>
        <dbReference type="ARBA" id="ARBA00012242"/>
    </source>
</evidence>
<dbReference type="Gene3D" id="3.50.50.60">
    <property type="entry name" value="FAD/NAD(P)-binding domain"/>
    <property type="match status" value="1"/>
</dbReference>
<proteinExistence type="inferred from homology"/>
<name>A0A9W6BYA2_9CHLO</name>
<dbReference type="NCBIfam" id="TIGR01790">
    <property type="entry name" value="carotene-cycl"/>
    <property type="match status" value="1"/>
</dbReference>
<keyword evidence="4" id="KW-0125">Carotenoid biosynthesis</keyword>
<reference evidence="7 8" key="1">
    <citation type="journal article" date="2023" name="Commun. Biol.">
        <title>Reorganization of the ancestral sex-determining regions during the evolution of trioecy in Pleodorina starrii.</title>
        <authorList>
            <person name="Takahashi K."/>
            <person name="Suzuki S."/>
            <person name="Kawai-Toyooka H."/>
            <person name="Yamamoto K."/>
            <person name="Hamaji T."/>
            <person name="Ootsuki R."/>
            <person name="Yamaguchi H."/>
            <person name="Kawachi M."/>
            <person name="Higashiyama T."/>
            <person name="Nozaki H."/>
        </authorList>
    </citation>
    <scope>NUCLEOTIDE SEQUENCE [LARGE SCALE GENOMIC DNA]</scope>
    <source>
        <strain evidence="7 8">NIES-4479</strain>
    </source>
</reference>
<comment type="caution">
    <text evidence="7">The sequence shown here is derived from an EMBL/GenBank/DDBJ whole genome shotgun (WGS) entry which is preliminary data.</text>
</comment>
<evidence type="ECO:0000256" key="5">
    <source>
        <dbReference type="ARBA" id="ARBA00023027"/>
    </source>
</evidence>
<evidence type="ECO:0000256" key="6">
    <source>
        <dbReference type="ARBA" id="ARBA00037906"/>
    </source>
</evidence>
<organism evidence="7 8">
    <name type="scientific">Pleodorina starrii</name>
    <dbReference type="NCBI Taxonomy" id="330485"/>
    <lineage>
        <taxon>Eukaryota</taxon>
        <taxon>Viridiplantae</taxon>
        <taxon>Chlorophyta</taxon>
        <taxon>core chlorophytes</taxon>
        <taxon>Chlorophyceae</taxon>
        <taxon>CS clade</taxon>
        <taxon>Chlamydomonadales</taxon>
        <taxon>Volvocaceae</taxon>
        <taxon>Pleodorina</taxon>
    </lineage>
</organism>
<dbReference type="EMBL" id="BRXU01000035">
    <property type="protein sequence ID" value="GLC60512.1"/>
    <property type="molecule type" value="Genomic_DNA"/>
</dbReference>
<dbReference type="Proteomes" id="UP001165080">
    <property type="component" value="Unassembled WGS sequence"/>
</dbReference>
<evidence type="ECO:0000256" key="2">
    <source>
        <dbReference type="ARBA" id="ARBA00006599"/>
    </source>
</evidence>
<gene>
    <name evidence="7" type="primary">PLEST011710</name>
    <name evidence="7" type="ORF">PLESTB_001621900</name>
</gene>
<comment type="similarity">
    <text evidence="2">Belongs to the lycopene cyclase family.</text>
</comment>
<dbReference type="EC" id="5.5.1.19" evidence="3"/>
<dbReference type="GO" id="GO:0016860">
    <property type="term" value="F:intramolecular oxidoreductase activity"/>
    <property type="evidence" value="ECO:0007669"/>
    <property type="project" value="UniProtKB-ARBA"/>
</dbReference>
<comment type="pathway">
    <text evidence="6">Carotenoid biosynthesis; beta-zeacarotene biosynthesis.</text>
</comment>
<sequence length="594" mass="64447">MLLQSGRCPGALRGGVRSQRLPRVTPLAPSLCRFKRAVALAAQKAAFPSGPYPVPEGPVSHFYREAESWPTAETVQLQQHDLEQHPYVDLIVAGAGPAGVAAASRVAAAGFSVCVIDPEPLGHWPNNYGVWVDEFQAMGLEECLHVIWPKAKVWLNSEAEGEKFLDRPFGRVDRPRMKRLLLERCNEAGVTFLPAKVAGCTHGEGSSEVQLTDGRKIRGSLVLDTTGHSRRLVQYDKKFDPGFQGAYGIVAEVESHPFALDTMLFMDWRDDHTHGPGQEAMRAANEKLPTFLYAMPFTENKIFLEETSLVSRPAVGFPELKERLEARLKWLGIKVTRVEEEEYCLIPMGGVLPKHPQRVLALGGTAGMVHPSTGFMVSRVMGAAPTVADAIIDQLSKPADKATDAGASLRPSSESEAASMSSAVWRAIWPVERIRQRAFFTFGMDVLLSLNLFEMREFFRAFFSLSAFHWHGFLSTRLSFPQLIVFGLSLFVKSSNAARSSLLMRGLPGLVAMLLELGPTLGGYYREATSLKERKDAVDAAARKAAAAQRKGATAAVPPPAAAAASASVVVDAGGGESEAAAAPAEKELTATKL</sequence>
<dbReference type="InterPro" id="IPR010108">
    <property type="entry name" value="Lycopene_cyclase_b/e"/>
</dbReference>
<keyword evidence="8" id="KW-1185">Reference proteome</keyword>
<dbReference type="OrthoDB" id="1716816at2759"/>
<evidence type="ECO:0000256" key="1">
    <source>
        <dbReference type="ARBA" id="ARBA00005089"/>
    </source>
</evidence>
<comment type="pathway">
    <text evidence="1">Carotenoid biosynthesis; beta-carotene biosynthesis.</text>
</comment>
<evidence type="ECO:0000313" key="7">
    <source>
        <dbReference type="EMBL" id="GLC60512.1"/>
    </source>
</evidence>
<dbReference type="GO" id="GO:0016705">
    <property type="term" value="F:oxidoreductase activity, acting on paired donors, with incorporation or reduction of molecular oxygen"/>
    <property type="evidence" value="ECO:0007669"/>
    <property type="project" value="InterPro"/>
</dbReference>
<keyword evidence="5" id="KW-0520">NAD</keyword>
<dbReference type="Pfam" id="PF05834">
    <property type="entry name" value="Lycopene_cycl"/>
    <property type="match status" value="1"/>
</dbReference>
<protein>
    <recommendedName>
        <fullName evidence="3">lycopene beta-cyclase</fullName>
        <ecNumber evidence="3">5.5.1.19</ecNumber>
    </recommendedName>
</protein>
<dbReference type="AlphaFoldDB" id="A0A9W6BYA2"/>
<accession>A0A9W6BYA2</accession>
<dbReference type="GO" id="GO:0016117">
    <property type="term" value="P:carotenoid biosynthetic process"/>
    <property type="evidence" value="ECO:0007669"/>
    <property type="project" value="UniProtKB-KW"/>
</dbReference>
<dbReference type="SUPFAM" id="SSF51905">
    <property type="entry name" value="FAD/NAD(P)-binding domain"/>
    <property type="match status" value="1"/>
</dbReference>
<dbReference type="PANTHER" id="PTHR39757">
    <property type="match status" value="1"/>
</dbReference>